<reference evidence="8 9" key="1">
    <citation type="journal article" date="2023" name="Hortic Res">
        <title>Pangenome of water caltrop reveals structural variations and asymmetric subgenome divergence after allopolyploidization.</title>
        <authorList>
            <person name="Zhang X."/>
            <person name="Chen Y."/>
            <person name="Wang L."/>
            <person name="Yuan Y."/>
            <person name="Fang M."/>
            <person name="Shi L."/>
            <person name="Lu R."/>
            <person name="Comes H.P."/>
            <person name="Ma Y."/>
            <person name="Chen Y."/>
            <person name="Huang G."/>
            <person name="Zhou Y."/>
            <person name="Zheng Z."/>
            <person name="Qiu Y."/>
        </authorList>
    </citation>
    <scope>NUCLEOTIDE SEQUENCE [LARGE SCALE GENOMIC DNA]</scope>
    <source>
        <strain evidence="8">F231</strain>
    </source>
</reference>
<dbReference type="Proteomes" id="UP001346149">
    <property type="component" value="Unassembled WGS sequence"/>
</dbReference>
<dbReference type="AlphaFoldDB" id="A0AAN7MES8"/>
<dbReference type="InterPro" id="IPR011989">
    <property type="entry name" value="ARM-like"/>
</dbReference>
<dbReference type="Gene3D" id="3.50.50.60">
    <property type="entry name" value="FAD/NAD(P)-binding domain"/>
    <property type="match status" value="2"/>
</dbReference>
<feature type="compositionally biased region" description="Polar residues" evidence="5">
    <location>
        <begin position="1124"/>
        <end position="1145"/>
    </location>
</feature>
<dbReference type="InterPro" id="IPR036188">
    <property type="entry name" value="FAD/NAD-bd_sf"/>
</dbReference>
<dbReference type="Pfam" id="PF05199">
    <property type="entry name" value="GMC_oxred_C"/>
    <property type="match status" value="1"/>
</dbReference>
<feature type="region of interest" description="Disordered" evidence="5">
    <location>
        <begin position="1045"/>
        <end position="1083"/>
    </location>
</feature>
<sequence length="1192" mass="129942">MELADVAGRFVLQKSFADMEHEHASVIDMGDVSHAGSGEGGRGDRMRKVSYANTLSARQMESLTALCDTFLPSVDPPGLDGDDESVADFYRTSASMAGTPELVGGLMSERLRHPKLWLMRVALWALSTWIGTLFICGRLSVTSGFPFFHSFAELPLRRREEIVMAWSVSWIHLLRVLAKSIRFLVLLVFFTQVNEKGENLSWKAIGYCGPDPEFKTARALRPKKPGQPDREGDCSKDEMFGPLHRGVVDMTHSLEIVADTLRRSGFPVALCPLKYNTPKTCLRLLSIRCDAVVVGSGSGGGVVAGVLAKAGYKVIVLEKGNYHARTNLSLLEGPTMDQMYLCGGLLATEDMSTLILAGSTVGGGSAINWSASIRTPQHVMDEWSEQHELELFGSKLYQEAMDAVCKRMGVQSEIDNEGFNNAVLRRGCQELGYPVNNIPRNSGSDHYCGWCCMGCKDGRKKGTPETWLLDLIDSGNGLILPGCEAVEILHGAKKNGCARRAARGVLFEFECNGVKKKCAIESKVTIVACGALSTPQLLRKSGLRNPNIGRNLHLHPVAMAWGYFPDEKWPEMEKKSYTGGIMTAMSTVAMNMDRSGYGAVIQTPALHPGMFSVLMPWTSGTDIRDRMRRYGRTAHVFALARDRGSGTVLSLDSVTYRMDKTDEVDLQRGLEKALRILAAAGAEEIGTHNYRGRSLNVITASSHRFERFVREESRGRLRDLSAPVCSAHQMGSCRMGTDPESSAVNPVGETWEVQGLYVADTSVFPTALGVNPMVTVQAIAYCTAQAVLEALKRKKGSTSDRSCFELAPALIKGSCDSPIEAGATTDTWPGARHGLPGRLRPVQGVPRTRQVHRRDTIQIRVESYLHIVTEPKLPSAFLQVICWVLGEFGTADGNYSVSYISGKLCDVAEAYSSDENVKAYAITALMKIYAFEIVSGRRLDILPECQSLIEELSLIEAHSVESSMPSDTSCEDIEQSLQNGAQPYIPEEQRSGTIDISSFSNQEGRESSMHTLKFEAYELPKPPAQSRAPLPVPNISTKLVPVPEPSHFARETNSSPSIPSVSSSEGASQAEPAASLTSKSRDSYKDLKKEVEITPEKQKLAASLFGSSLKSDKRTCTSHKTTRADTLSTDKSTGSRSSAAPTTETKVPPHPLPNLLDLGEQAVTAVASSVDPFMQLEGLFDDHNGSGLSRSQ</sequence>
<evidence type="ECO:0000256" key="3">
    <source>
        <dbReference type="ARBA" id="ARBA00022827"/>
    </source>
</evidence>
<protein>
    <recommendedName>
        <fullName evidence="10">Long-chain-alcohol oxidase</fullName>
    </recommendedName>
</protein>
<feature type="compositionally biased region" description="Low complexity" evidence="5">
    <location>
        <begin position="1054"/>
        <end position="1064"/>
    </location>
</feature>
<dbReference type="Pfam" id="PF00732">
    <property type="entry name" value="GMC_oxred_N"/>
    <property type="match status" value="1"/>
</dbReference>
<name>A0AAN7MES8_TRANT</name>
<proteinExistence type="inferred from homology"/>
<feature type="region of interest" description="Disordered" evidence="5">
    <location>
        <begin position="1096"/>
        <end position="1155"/>
    </location>
</feature>
<keyword evidence="4" id="KW-0560">Oxidoreductase</keyword>
<gene>
    <name evidence="8" type="ORF">SAY86_029628</name>
</gene>
<organism evidence="8 9">
    <name type="scientific">Trapa natans</name>
    <name type="common">Water chestnut</name>
    <dbReference type="NCBI Taxonomy" id="22666"/>
    <lineage>
        <taxon>Eukaryota</taxon>
        <taxon>Viridiplantae</taxon>
        <taxon>Streptophyta</taxon>
        <taxon>Embryophyta</taxon>
        <taxon>Tracheophyta</taxon>
        <taxon>Spermatophyta</taxon>
        <taxon>Magnoliopsida</taxon>
        <taxon>eudicotyledons</taxon>
        <taxon>Gunneridae</taxon>
        <taxon>Pentapetalae</taxon>
        <taxon>rosids</taxon>
        <taxon>malvids</taxon>
        <taxon>Myrtales</taxon>
        <taxon>Lythraceae</taxon>
        <taxon>Trapa</taxon>
    </lineage>
</organism>
<keyword evidence="2" id="KW-0285">Flavoprotein</keyword>
<comment type="similarity">
    <text evidence="1">Belongs to the GMC oxidoreductase family.</text>
</comment>
<evidence type="ECO:0000256" key="5">
    <source>
        <dbReference type="SAM" id="MobiDB-lite"/>
    </source>
</evidence>
<dbReference type="InterPro" id="IPR007867">
    <property type="entry name" value="GMC_OxRtase_C"/>
</dbReference>
<evidence type="ECO:0000259" key="6">
    <source>
        <dbReference type="Pfam" id="PF00732"/>
    </source>
</evidence>
<dbReference type="InterPro" id="IPR000172">
    <property type="entry name" value="GMC_OxRdtase_N"/>
</dbReference>
<keyword evidence="3" id="KW-0274">FAD</keyword>
<comment type="caution">
    <text evidence="8">The sequence shown here is derived from an EMBL/GenBank/DDBJ whole genome shotgun (WGS) entry which is preliminary data.</text>
</comment>
<evidence type="ECO:0000313" key="8">
    <source>
        <dbReference type="EMBL" id="KAK4797302.1"/>
    </source>
</evidence>
<dbReference type="GO" id="GO:0016614">
    <property type="term" value="F:oxidoreductase activity, acting on CH-OH group of donors"/>
    <property type="evidence" value="ECO:0007669"/>
    <property type="project" value="InterPro"/>
</dbReference>
<evidence type="ECO:0008006" key="10">
    <source>
        <dbReference type="Google" id="ProtNLM"/>
    </source>
</evidence>
<dbReference type="SUPFAM" id="SSF51905">
    <property type="entry name" value="FAD/NAD(P)-binding domain"/>
    <property type="match status" value="1"/>
</dbReference>
<evidence type="ECO:0000259" key="7">
    <source>
        <dbReference type="Pfam" id="PF05199"/>
    </source>
</evidence>
<evidence type="ECO:0000256" key="4">
    <source>
        <dbReference type="ARBA" id="ARBA00023002"/>
    </source>
</evidence>
<accession>A0AAN7MES8</accession>
<dbReference type="Gene3D" id="1.25.10.10">
    <property type="entry name" value="Leucine-rich Repeat Variant"/>
    <property type="match status" value="1"/>
</dbReference>
<feature type="domain" description="Glucose-methanol-choline oxidoreductase N-terminal" evidence="6">
    <location>
        <begin position="336"/>
        <end position="557"/>
    </location>
</feature>
<feature type="domain" description="Glucose-methanol-choline oxidoreductase C-terminal" evidence="7">
    <location>
        <begin position="654"/>
        <end position="780"/>
    </location>
</feature>
<evidence type="ECO:0000313" key="9">
    <source>
        <dbReference type="Proteomes" id="UP001346149"/>
    </source>
</evidence>
<dbReference type="GO" id="GO:0050660">
    <property type="term" value="F:flavin adenine dinucleotide binding"/>
    <property type="evidence" value="ECO:0007669"/>
    <property type="project" value="InterPro"/>
</dbReference>
<evidence type="ECO:0000256" key="1">
    <source>
        <dbReference type="ARBA" id="ARBA00010790"/>
    </source>
</evidence>
<dbReference type="PANTHER" id="PTHR46056:SF4">
    <property type="entry name" value="LONG-CHAIN-ALCOHOL OXIDASE FAO4A"/>
    <property type="match status" value="1"/>
</dbReference>
<dbReference type="EMBL" id="JAXQNO010000006">
    <property type="protein sequence ID" value="KAK4797302.1"/>
    <property type="molecule type" value="Genomic_DNA"/>
</dbReference>
<keyword evidence="9" id="KW-1185">Reference proteome</keyword>
<evidence type="ECO:0000256" key="2">
    <source>
        <dbReference type="ARBA" id="ARBA00022630"/>
    </source>
</evidence>
<dbReference type="PANTHER" id="PTHR46056">
    <property type="entry name" value="LONG-CHAIN-ALCOHOL OXIDASE"/>
    <property type="match status" value="1"/>
</dbReference>